<keyword evidence="3" id="KW-1185">Reference proteome</keyword>
<feature type="region of interest" description="Disordered" evidence="1">
    <location>
        <begin position="216"/>
        <end position="238"/>
    </location>
</feature>
<organism evidence="2 3">
    <name type="scientific">Rhamnella rubrinervis</name>
    <dbReference type="NCBI Taxonomy" id="2594499"/>
    <lineage>
        <taxon>Eukaryota</taxon>
        <taxon>Viridiplantae</taxon>
        <taxon>Streptophyta</taxon>
        <taxon>Embryophyta</taxon>
        <taxon>Tracheophyta</taxon>
        <taxon>Spermatophyta</taxon>
        <taxon>Magnoliopsida</taxon>
        <taxon>eudicotyledons</taxon>
        <taxon>Gunneridae</taxon>
        <taxon>Pentapetalae</taxon>
        <taxon>rosids</taxon>
        <taxon>fabids</taxon>
        <taxon>Rosales</taxon>
        <taxon>Rhamnaceae</taxon>
        <taxon>rhamnoid group</taxon>
        <taxon>Rhamneae</taxon>
        <taxon>Rhamnella</taxon>
    </lineage>
</organism>
<evidence type="ECO:0000313" key="2">
    <source>
        <dbReference type="EMBL" id="KAF3437634.1"/>
    </source>
</evidence>
<comment type="caution">
    <text evidence="2">The sequence shown here is derived from an EMBL/GenBank/DDBJ whole genome shotgun (WGS) entry which is preliminary data.</text>
</comment>
<evidence type="ECO:0000313" key="3">
    <source>
        <dbReference type="Proteomes" id="UP000796880"/>
    </source>
</evidence>
<name>A0A8K0GTC2_9ROSA</name>
<reference evidence="2" key="1">
    <citation type="submission" date="2020-03" db="EMBL/GenBank/DDBJ databases">
        <title>A high-quality chromosome-level genome assembly of a woody plant with both climbing and erect habits, Rhamnella rubrinervis.</title>
        <authorList>
            <person name="Lu Z."/>
            <person name="Yang Y."/>
            <person name="Zhu X."/>
            <person name="Sun Y."/>
        </authorList>
    </citation>
    <scope>NUCLEOTIDE SEQUENCE</scope>
    <source>
        <strain evidence="2">BYM</strain>
        <tissue evidence="2">Leaf</tissue>
    </source>
</reference>
<dbReference type="Proteomes" id="UP000796880">
    <property type="component" value="Unassembled WGS sequence"/>
</dbReference>
<sequence>MKRSFNQTGIDNLVIDHEDKQAININHEPLIWSSSSSASPPPTSTASTNQLLNKLASSKITKSICRRADIYDINVDNDHFVINGVIGTDHQLSSFNKVAMPSKPVASSTSSAHILNKVATTEQSPKAVKGALSKLLGGCVASDVVAHEANRSGAPTIYGFEADNSSTSYLCRSSTSSRLLNKMATKLALSNQSKIRVQELGQYFSFKFTDNGGDGGGPNASVGIESPSSTTASSLNGPSMSESIIGVSSTSLRGEFCTQELAFERQEGLSMKNAHNKTREVELVASLFRASLFHERDRGPHSIRILLLSTESRYEPGDSEKSLMRVRAMDVIS</sequence>
<proteinExistence type="predicted"/>
<dbReference type="EMBL" id="VOIH02000009">
    <property type="protein sequence ID" value="KAF3437634.1"/>
    <property type="molecule type" value="Genomic_DNA"/>
</dbReference>
<feature type="compositionally biased region" description="Polar residues" evidence="1">
    <location>
        <begin position="226"/>
        <end position="238"/>
    </location>
</feature>
<evidence type="ECO:0000256" key="1">
    <source>
        <dbReference type="SAM" id="MobiDB-lite"/>
    </source>
</evidence>
<gene>
    <name evidence="2" type="ORF">FNV43_RR20390</name>
</gene>
<dbReference type="AlphaFoldDB" id="A0A8K0GTC2"/>
<accession>A0A8K0GTC2</accession>
<protein>
    <submittedName>
        <fullName evidence="2">Uncharacterized protein</fullName>
    </submittedName>
</protein>